<feature type="domain" description="MoaB/Mog" evidence="1">
    <location>
        <begin position="5"/>
        <end position="173"/>
    </location>
</feature>
<dbReference type="SMART" id="SM00852">
    <property type="entry name" value="MoCF_biosynth"/>
    <property type="match status" value="1"/>
</dbReference>
<dbReference type="Proteomes" id="UP001200513">
    <property type="component" value="Chromosome"/>
</dbReference>
<dbReference type="AlphaFoldDB" id="A0A9Y1FNQ9"/>
<organism evidence="2">
    <name type="scientific">Candidatus Heimdallarchaeum endolithica</name>
    <dbReference type="NCBI Taxonomy" id="2876572"/>
    <lineage>
        <taxon>Archaea</taxon>
        <taxon>Promethearchaeati</taxon>
        <taxon>Candidatus Heimdallarchaeota</taxon>
        <taxon>Candidatus Heimdallarchaeia (ex Rinke et al. 2021) (nom. nud.)</taxon>
        <taxon>Candidatus Heimdallarchaeales</taxon>
        <taxon>Candidatus Heimdallarchaeaceae</taxon>
        <taxon>Candidatus Heimdallarchaeum</taxon>
    </lineage>
</organism>
<dbReference type="EMBL" id="CP084167">
    <property type="protein sequence ID" value="UJG42913.1"/>
    <property type="molecule type" value="Genomic_DNA"/>
</dbReference>
<accession>A0A9Y1FNQ9</accession>
<evidence type="ECO:0000313" key="2">
    <source>
        <dbReference type="EMBL" id="UJG42913.1"/>
    </source>
</evidence>
<reference evidence="2" key="1">
    <citation type="journal article" date="2022" name="Nat. Microbiol.">
        <title>Unique mobile elements and scalable gene flow at the prokaryote-eukaryote boundary revealed by circularized Asgard archaea genomes.</title>
        <authorList>
            <person name="Wu F."/>
            <person name="Speth D.R."/>
            <person name="Philosof A."/>
            <person name="Cremiere A."/>
            <person name="Narayanan A."/>
            <person name="Barco R.A."/>
            <person name="Connon S.A."/>
            <person name="Amend J.P."/>
            <person name="Antoshechkin I.A."/>
            <person name="Orphan V.J."/>
        </authorList>
    </citation>
    <scope>NUCLEOTIDE SEQUENCE</scope>
    <source>
        <strain evidence="2">PR6</strain>
    </source>
</reference>
<evidence type="ECO:0000259" key="1">
    <source>
        <dbReference type="SMART" id="SM00852"/>
    </source>
</evidence>
<proteinExistence type="predicted"/>
<dbReference type="PANTHER" id="PTHR13939:SF0">
    <property type="entry name" value="NMN AMIDOHYDROLASE-LIKE PROTEIN YFAY"/>
    <property type="match status" value="1"/>
</dbReference>
<dbReference type="Pfam" id="PF00994">
    <property type="entry name" value="MoCF_biosynth"/>
    <property type="match status" value="1"/>
</dbReference>
<dbReference type="PANTHER" id="PTHR13939">
    <property type="entry name" value="NICOTINAMIDE-NUCLEOTIDE AMIDOHYDROLASE PNCC"/>
    <property type="match status" value="1"/>
</dbReference>
<gene>
    <name evidence="2" type="ORF">K9W46_11110</name>
</gene>
<dbReference type="Gene3D" id="3.40.980.10">
    <property type="entry name" value="MoaB/Mog-like domain"/>
    <property type="match status" value="1"/>
</dbReference>
<name>A0A9Y1FNQ9_9ARCH</name>
<dbReference type="InterPro" id="IPR001453">
    <property type="entry name" value="MoaB/Mog_dom"/>
</dbReference>
<dbReference type="InterPro" id="IPR036425">
    <property type="entry name" value="MoaB/Mog-like_dom_sf"/>
</dbReference>
<dbReference type="CDD" id="cd00885">
    <property type="entry name" value="cinA"/>
    <property type="match status" value="1"/>
</dbReference>
<dbReference type="SUPFAM" id="SSF53218">
    <property type="entry name" value="Molybdenum cofactor biosynthesis proteins"/>
    <property type="match status" value="1"/>
</dbReference>
<dbReference type="InterPro" id="IPR050101">
    <property type="entry name" value="CinA"/>
</dbReference>
<sequence length="261" mass="29518">MVTAEIVCLGNELLMGITVNTNATYLGEQLTRLGIEVRRITSVRDELKLASECIKEVIEREPEILIVTGGLGPTYDDIQMEVISKVTGKRLIENKEALELIKEHYEKYGLEMSEERRKMALIPEGGKILNNSAGAAPGCLIKYKKTEIFCLPGVPTEMKTIYTTAIHPYLSSKIKILITECKIIVENCRESEIAPYINQTKKKFKKLYIKSHPQFGERKGIIIHFSYSGEEGEKIVAEAKRFLIDKIKENQPKIKITEIGE</sequence>
<protein>
    <submittedName>
        <fullName evidence="2">Competence damage-inducible protein A</fullName>
    </submittedName>
</protein>